<reference evidence="1" key="2">
    <citation type="journal article" date="2022" name="New Phytol.">
        <title>Evolutionary transition to the ectomycorrhizal habit in the genomes of a hyperdiverse lineage of mushroom-forming fungi.</title>
        <authorList>
            <person name="Looney B."/>
            <person name="Miyauchi S."/>
            <person name="Morin E."/>
            <person name="Drula E."/>
            <person name="Courty P.E."/>
            <person name="Kohler A."/>
            <person name="Kuo A."/>
            <person name="LaButti K."/>
            <person name="Pangilinan J."/>
            <person name="Lipzen A."/>
            <person name="Riley R."/>
            <person name="Andreopoulos W."/>
            <person name="He G."/>
            <person name="Johnson J."/>
            <person name="Nolan M."/>
            <person name="Tritt A."/>
            <person name="Barry K.W."/>
            <person name="Grigoriev I.V."/>
            <person name="Nagy L.G."/>
            <person name="Hibbett D."/>
            <person name="Henrissat B."/>
            <person name="Matheny P.B."/>
            <person name="Labbe J."/>
            <person name="Martin F.M."/>
        </authorList>
    </citation>
    <scope>NUCLEOTIDE SEQUENCE</scope>
    <source>
        <strain evidence="1">HHB10654</strain>
    </source>
</reference>
<comment type="caution">
    <text evidence="1">The sequence shown here is derived from an EMBL/GenBank/DDBJ whole genome shotgun (WGS) entry which is preliminary data.</text>
</comment>
<dbReference type="Proteomes" id="UP000814140">
    <property type="component" value="Unassembled WGS sequence"/>
</dbReference>
<keyword evidence="2" id="KW-1185">Reference proteome</keyword>
<proteinExistence type="predicted"/>
<protein>
    <submittedName>
        <fullName evidence="1">RTA1-domain-containing protein</fullName>
    </submittedName>
</protein>
<name>A0ACB8SM94_9AGAM</name>
<accession>A0ACB8SM94</accession>
<gene>
    <name evidence="1" type="ORF">BV25DRAFT_1995047</name>
</gene>
<evidence type="ECO:0000313" key="2">
    <source>
        <dbReference type="Proteomes" id="UP000814140"/>
    </source>
</evidence>
<sequence length="299" mass="32784">MPKAHHLDKSPYGYVPTQWICALLLSLFSVSTLIHLGQTIYFRMWWLLPTVIVAGILEVLGWSGRTWSSVNPLSFNPYLMQIVTTIIAPTPLVAANFIMLGQIIRRLGARYSRLSARWYTILFVSCDLIALVVQAIGGASAATAVQTGKNPGPGGHIMLGGIVFQLAAIGVYVALAAEFLMRYVWDKPVHSRDLVPQGRGRTDLRMKLLLGGMSFMTICILIRSVYRTIELAGGWTGKIIHTQVLFNVLDGAMICLAMYTLNIFHPGLLLNDRSAVVTSGDTTPIGQEKLEAKVDVADV</sequence>
<organism evidence="1 2">
    <name type="scientific">Artomyces pyxidatus</name>
    <dbReference type="NCBI Taxonomy" id="48021"/>
    <lineage>
        <taxon>Eukaryota</taxon>
        <taxon>Fungi</taxon>
        <taxon>Dikarya</taxon>
        <taxon>Basidiomycota</taxon>
        <taxon>Agaricomycotina</taxon>
        <taxon>Agaricomycetes</taxon>
        <taxon>Russulales</taxon>
        <taxon>Auriscalpiaceae</taxon>
        <taxon>Artomyces</taxon>
    </lineage>
</organism>
<reference evidence="1" key="1">
    <citation type="submission" date="2021-03" db="EMBL/GenBank/DDBJ databases">
        <authorList>
            <consortium name="DOE Joint Genome Institute"/>
            <person name="Ahrendt S."/>
            <person name="Looney B.P."/>
            <person name="Miyauchi S."/>
            <person name="Morin E."/>
            <person name="Drula E."/>
            <person name="Courty P.E."/>
            <person name="Chicoki N."/>
            <person name="Fauchery L."/>
            <person name="Kohler A."/>
            <person name="Kuo A."/>
            <person name="Labutti K."/>
            <person name="Pangilinan J."/>
            <person name="Lipzen A."/>
            <person name="Riley R."/>
            <person name="Andreopoulos W."/>
            <person name="He G."/>
            <person name="Johnson J."/>
            <person name="Barry K.W."/>
            <person name="Grigoriev I.V."/>
            <person name="Nagy L."/>
            <person name="Hibbett D."/>
            <person name="Henrissat B."/>
            <person name="Matheny P.B."/>
            <person name="Labbe J."/>
            <person name="Martin F."/>
        </authorList>
    </citation>
    <scope>NUCLEOTIDE SEQUENCE</scope>
    <source>
        <strain evidence="1">HHB10654</strain>
    </source>
</reference>
<evidence type="ECO:0000313" key="1">
    <source>
        <dbReference type="EMBL" id="KAI0057327.1"/>
    </source>
</evidence>
<dbReference type="EMBL" id="MU277249">
    <property type="protein sequence ID" value="KAI0057327.1"/>
    <property type="molecule type" value="Genomic_DNA"/>
</dbReference>